<dbReference type="AlphaFoldDB" id="V9D4A0"/>
<feature type="chain" id="PRO_5004773284" evidence="2">
    <location>
        <begin position="19"/>
        <end position="265"/>
    </location>
</feature>
<feature type="signal peptide" evidence="2">
    <location>
        <begin position="1"/>
        <end position="18"/>
    </location>
</feature>
<feature type="compositionally biased region" description="Basic and acidic residues" evidence="1">
    <location>
        <begin position="66"/>
        <end position="101"/>
    </location>
</feature>
<evidence type="ECO:0000256" key="2">
    <source>
        <dbReference type="SAM" id="SignalP"/>
    </source>
</evidence>
<dbReference type="GeneID" id="19986311"/>
<evidence type="ECO:0000313" key="4">
    <source>
        <dbReference type="Proteomes" id="UP000030678"/>
    </source>
</evidence>
<reference evidence="3 4" key="1">
    <citation type="submission" date="2013-03" db="EMBL/GenBank/DDBJ databases">
        <title>The Genome Sequence of Cladophialophora carrionii CBS 160.54.</title>
        <authorList>
            <consortium name="The Broad Institute Genomics Platform"/>
            <person name="Cuomo C."/>
            <person name="de Hoog S."/>
            <person name="Gorbushina A."/>
            <person name="Walker B."/>
            <person name="Young S.K."/>
            <person name="Zeng Q."/>
            <person name="Gargeya S."/>
            <person name="Fitzgerald M."/>
            <person name="Haas B."/>
            <person name="Abouelleil A."/>
            <person name="Allen A.W."/>
            <person name="Alvarado L."/>
            <person name="Arachchi H.M."/>
            <person name="Berlin A.M."/>
            <person name="Chapman S.B."/>
            <person name="Gainer-Dewar J."/>
            <person name="Goldberg J."/>
            <person name="Griggs A."/>
            <person name="Gujja S."/>
            <person name="Hansen M."/>
            <person name="Howarth C."/>
            <person name="Imamovic A."/>
            <person name="Ireland A."/>
            <person name="Larimer J."/>
            <person name="McCowan C."/>
            <person name="Murphy C."/>
            <person name="Pearson M."/>
            <person name="Poon T.W."/>
            <person name="Priest M."/>
            <person name="Roberts A."/>
            <person name="Saif S."/>
            <person name="Shea T."/>
            <person name="Sisk P."/>
            <person name="Sykes S."/>
            <person name="Wortman J."/>
            <person name="Nusbaum C."/>
            <person name="Birren B."/>
        </authorList>
    </citation>
    <scope>NUCLEOTIDE SEQUENCE [LARGE SCALE GENOMIC DNA]</scope>
    <source>
        <strain evidence="3 4">CBS 160.54</strain>
    </source>
</reference>
<proteinExistence type="predicted"/>
<accession>V9D4A0</accession>
<protein>
    <submittedName>
        <fullName evidence="3">Uncharacterized protein</fullName>
    </submittedName>
</protein>
<dbReference type="OrthoDB" id="2910287at2759"/>
<evidence type="ECO:0000256" key="1">
    <source>
        <dbReference type="SAM" id="MobiDB-lite"/>
    </source>
</evidence>
<dbReference type="Proteomes" id="UP000030678">
    <property type="component" value="Unassembled WGS sequence"/>
</dbReference>
<dbReference type="RefSeq" id="XP_008730352.1">
    <property type="nucleotide sequence ID" value="XM_008732130.1"/>
</dbReference>
<gene>
    <name evidence="3" type="ORF">G647_07818</name>
</gene>
<evidence type="ECO:0000313" key="3">
    <source>
        <dbReference type="EMBL" id="ETI21471.1"/>
    </source>
</evidence>
<dbReference type="HOGENOM" id="CLU_081896_0_0_1"/>
<dbReference type="EMBL" id="KB822707">
    <property type="protein sequence ID" value="ETI21471.1"/>
    <property type="molecule type" value="Genomic_DNA"/>
</dbReference>
<sequence>MVALKHILLASLATLAVASPASTQAEKPGGSTANIADHGGPGWAAAGDGAGPHEHGTWQKAGKGGAGDDGHRATAGMDNDKNKYSLHQARDEDHRNRKWEHVQSPGTDGDDGHHDRHHTRDANPSIDLDHDDPILSQMRKMLGGANETNSQEHEGRHHHNRRGVKGIYECMNHNFVAPCKWTEIKSESQCYNAVYNWKGSMGPDKGLCCTIYEKKNCNKDGWQTIDDRFRYPGIADYGKSMLLLNEGFNDEGIVSLKCKFKECAQ</sequence>
<feature type="compositionally biased region" description="Basic and acidic residues" evidence="1">
    <location>
        <begin position="110"/>
        <end position="131"/>
    </location>
</feature>
<keyword evidence="2" id="KW-0732">Signal</keyword>
<name>V9D4A0_9EURO</name>
<feature type="region of interest" description="Disordered" evidence="1">
    <location>
        <begin position="20"/>
        <end position="131"/>
    </location>
</feature>
<organism evidence="3 4">
    <name type="scientific">Cladophialophora carrionii CBS 160.54</name>
    <dbReference type="NCBI Taxonomy" id="1279043"/>
    <lineage>
        <taxon>Eukaryota</taxon>
        <taxon>Fungi</taxon>
        <taxon>Dikarya</taxon>
        <taxon>Ascomycota</taxon>
        <taxon>Pezizomycotina</taxon>
        <taxon>Eurotiomycetes</taxon>
        <taxon>Chaetothyriomycetidae</taxon>
        <taxon>Chaetothyriales</taxon>
        <taxon>Herpotrichiellaceae</taxon>
        <taxon>Cladophialophora</taxon>
    </lineage>
</organism>
<dbReference type="VEuPathDB" id="FungiDB:G647_07818"/>